<feature type="compositionally biased region" description="Polar residues" evidence="1">
    <location>
        <begin position="1"/>
        <end position="18"/>
    </location>
</feature>
<evidence type="ECO:0000256" key="1">
    <source>
        <dbReference type="SAM" id="MobiDB-lite"/>
    </source>
</evidence>
<dbReference type="AlphaFoldDB" id="G0MN74"/>
<accession>G0MN74</accession>
<evidence type="ECO:0000313" key="4">
    <source>
        <dbReference type="Proteomes" id="UP000008068"/>
    </source>
</evidence>
<dbReference type="FunCoup" id="G0MN74">
    <property type="interactions" value="1285"/>
</dbReference>
<dbReference type="EMBL" id="GL379803">
    <property type="protein sequence ID" value="EGT38240.1"/>
    <property type="molecule type" value="Genomic_DNA"/>
</dbReference>
<evidence type="ECO:0000259" key="2">
    <source>
        <dbReference type="Pfam" id="PF07735"/>
    </source>
</evidence>
<sequence>MSLTTDHSAQEATMTPQGDMNYHKLNLNKIPDDVEIVNIFFSKNHSSIEAGRQNFPRMSVDPANKYHSGFKNSEYDRKMDLAPNRMYLKRIDAERQTELVEDPVNECLNLVKKLYTAFPNTPFIYTISLREFKNEEPFVNLIRRCLVGDYVKVSIFELDKNCVERTLAEMEFLMNFVNKNAYLDISCKIPEDFRHANAFKFPSVHYGSARWVTLDQLKSIRNCDEVRLGGTNFPNEDINEFLHYWINCEEIMIKSRISMFVKNGVQIDAAVIMDGIDFQRDGYWRYIKSGKQKILGRLEIAKYHIDLRTFKPRDQLPEIHQLDNGFDYIFFEDCG</sequence>
<feature type="domain" description="Sdz-33 F-box" evidence="2">
    <location>
        <begin position="200"/>
        <end position="247"/>
    </location>
</feature>
<feature type="region of interest" description="Disordered" evidence="1">
    <location>
        <begin position="1"/>
        <end position="20"/>
    </location>
</feature>
<dbReference type="Proteomes" id="UP000008068">
    <property type="component" value="Unassembled WGS sequence"/>
</dbReference>
<dbReference type="PANTHER" id="PTHR21503">
    <property type="entry name" value="F-BOX-CONTAINING HYPOTHETICAL PROTEIN C.ELEGANS"/>
    <property type="match status" value="1"/>
</dbReference>
<dbReference type="InterPro" id="IPR012885">
    <property type="entry name" value="F-box_Sdz-33"/>
</dbReference>
<dbReference type="PANTHER" id="PTHR21503:SF50">
    <property type="entry name" value="F-BOX DOMAIN-CONTAINING PROTEIN"/>
    <property type="match status" value="1"/>
</dbReference>
<organism evidence="4">
    <name type="scientific">Caenorhabditis brenneri</name>
    <name type="common">Nematode worm</name>
    <dbReference type="NCBI Taxonomy" id="135651"/>
    <lineage>
        <taxon>Eukaryota</taxon>
        <taxon>Metazoa</taxon>
        <taxon>Ecdysozoa</taxon>
        <taxon>Nematoda</taxon>
        <taxon>Chromadorea</taxon>
        <taxon>Rhabditida</taxon>
        <taxon>Rhabditina</taxon>
        <taxon>Rhabditomorpha</taxon>
        <taxon>Rhabditoidea</taxon>
        <taxon>Rhabditidae</taxon>
        <taxon>Peloderinae</taxon>
        <taxon>Caenorhabditis</taxon>
    </lineage>
</organism>
<dbReference type="Pfam" id="PF07735">
    <property type="entry name" value="FBA_2"/>
    <property type="match status" value="1"/>
</dbReference>
<proteinExistence type="predicted"/>
<dbReference type="HOGENOM" id="CLU_829551_0_0_1"/>
<evidence type="ECO:0000313" key="3">
    <source>
        <dbReference type="EMBL" id="EGT38240.1"/>
    </source>
</evidence>
<name>G0MN74_CAEBE</name>
<gene>
    <name evidence="3" type="ORF">CAEBREN_11712</name>
</gene>
<reference evidence="4" key="1">
    <citation type="submission" date="2011-07" db="EMBL/GenBank/DDBJ databases">
        <authorList>
            <consortium name="Caenorhabditis brenneri Sequencing and Analysis Consortium"/>
            <person name="Wilson R.K."/>
        </authorList>
    </citation>
    <scope>NUCLEOTIDE SEQUENCE [LARGE SCALE GENOMIC DNA]</scope>
    <source>
        <strain evidence="4">PB2801</strain>
    </source>
</reference>
<dbReference type="InParanoid" id="G0MN74"/>
<protein>
    <recommendedName>
        <fullName evidence="2">Sdz-33 F-box domain-containing protein</fullName>
    </recommendedName>
</protein>
<keyword evidence="4" id="KW-1185">Reference proteome</keyword>
<dbReference type="OrthoDB" id="5886877at2759"/>